<dbReference type="SMART" id="SM00448">
    <property type="entry name" value="REC"/>
    <property type="match status" value="1"/>
</dbReference>
<dbReference type="InterPro" id="IPR011006">
    <property type="entry name" value="CheY-like_superfamily"/>
</dbReference>
<dbReference type="InterPro" id="IPR001789">
    <property type="entry name" value="Sig_transdc_resp-reg_receiver"/>
</dbReference>
<dbReference type="InterPro" id="IPR039420">
    <property type="entry name" value="WalR-like"/>
</dbReference>
<protein>
    <submittedName>
        <fullName evidence="6">LuxR family two component transcriptional regulator</fullName>
    </submittedName>
</protein>
<dbReference type="SMART" id="SM00421">
    <property type="entry name" value="HTH_LUXR"/>
    <property type="match status" value="1"/>
</dbReference>
<dbReference type="InterPro" id="IPR000792">
    <property type="entry name" value="Tscrpt_reg_LuxR_C"/>
</dbReference>
<evidence type="ECO:0000256" key="1">
    <source>
        <dbReference type="ARBA" id="ARBA00022553"/>
    </source>
</evidence>
<dbReference type="Proteomes" id="UP000291078">
    <property type="component" value="Unassembled WGS sequence"/>
</dbReference>
<dbReference type="SUPFAM" id="SSF46894">
    <property type="entry name" value="C-terminal effector domain of the bipartite response regulators"/>
    <property type="match status" value="1"/>
</dbReference>
<dbReference type="PROSITE" id="PS50043">
    <property type="entry name" value="HTH_LUXR_2"/>
    <property type="match status" value="1"/>
</dbReference>
<dbReference type="PROSITE" id="PS00622">
    <property type="entry name" value="HTH_LUXR_1"/>
    <property type="match status" value="1"/>
</dbReference>
<dbReference type="CDD" id="cd17535">
    <property type="entry name" value="REC_NarL-like"/>
    <property type="match status" value="1"/>
</dbReference>
<name>A0A4Q7S7J1_9BURK</name>
<dbReference type="PANTHER" id="PTHR43214:SF17">
    <property type="entry name" value="TRANSCRIPTIONAL REGULATORY PROTEIN RCSB"/>
    <property type="match status" value="1"/>
</dbReference>
<dbReference type="OrthoDB" id="8585266at2"/>
<evidence type="ECO:0000256" key="3">
    <source>
        <dbReference type="PROSITE-ProRule" id="PRU00169"/>
    </source>
</evidence>
<evidence type="ECO:0000259" key="4">
    <source>
        <dbReference type="PROSITE" id="PS50043"/>
    </source>
</evidence>
<dbReference type="Pfam" id="PF00196">
    <property type="entry name" value="GerE"/>
    <property type="match status" value="1"/>
</dbReference>
<dbReference type="Gene3D" id="3.40.50.2300">
    <property type="match status" value="1"/>
</dbReference>
<keyword evidence="2" id="KW-0238">DNA-binding</keyword>
<dbReference type="InterPro" id="IPR036388">
    <property type="entry name" value="WH-like_DNA-bd_sf"/>
</dbReference>
<dbReference type="PANTHER" id="PTHR43214">
    <property type="entry name" value="TWO-COMPONENT RESPONSE REGULATOR"/>
    <property type="match status" value="1"/>
</dbReference>
<dbReference type="RefSeq" id="WP_130390337.1">
    <property type="nucleotide sequence ID" value="NZ_SGXM01000001.1"/>
</dbReference>
<dbReference type="GO" id="GO:0006355">
    <property type="term" value="P:regulation of DNA-templated transcription"/>
    <property type="evidence" value="ECO:0007669"/>
    <property type="project" value="InterPro"/>
</dbReference>
<proteinExistence type="predicted"/>
<keyword evidence="7" id="KW-1185">Reference proteome</keyword>
<feature type="modified residue" description="4-aspartylphosphate" evidence="3">
    <location>
        <position position="54"/>
    </location>
</feature>
<gene>
    <name evidence="6" type="ORF">EV147_1365</name>
</gene>
<evidence type="ECO:0000313" key="6">
    <source>
        <dbReference type="EMBL" id="RZT42335.1"/>
    </source>
</evidence>
<organism evidence="6 7">
    <name type="scientific">Cupriavidus agavae</name>
    <dbReference type="NCBI Taxonomy" id="1001822"/>
    <lineage>
        <taxon>Bacteria</taxon>
        <taxon>Pseudomonadati</taxon>
        <taxon>Pseudomonadota</taxon>
        <taxon>Betaproteobacteria</taxon>
        <taxon>Burkholderiales</taxon>
        <taxon>Burkholderiaceae</taxon>
        <taxon>Cupriavidus</taxon>
    </lineage>
</organism>
<evidence type="ECO:0000259" key="5">
    <source>
        <dbReference type="PROSITE" id="PS50110"/>
    </source>
</evidence>
<dbReference type="EMBL" id="SGXM01000001">
    <property type="protein sequence ID" value="RZT42335.1"/>
    <property type="molecule type" value="Genomic_DNA"/>
</dbReference>
<dbReference type="PRINTS" id="PR00038">
    <property type="entry name" value="HTHLUXR"/>
</dbReference>
<dbReference type="CDD" id="cd06170">
    <property type="entry name" value="LuxR_C_like"/>
    <property type="match status" value="1"/>
</dbReference>
<evidence type="ECO:0000313" key="7">
    <source>
        <dbReference type="Proteomes" id="UP000291078"/>
    </source>
</evidence>
<accession>A0A4Q7S7J1</accession>
<reference evidence="6 7" key="1">
    <citation type="journal article" date="2015" name="Stand. Genomic Sci.">
        <title>Genomic Encyclopedia of Bacterial and Archaeal Type Strains, Phase III: the genomes of soil and plant-associated and newly described type strains.</title>
        <authorList>
            <person name="Whitman W.B."/>
            <person name="Woyke T."/>
            <person name="Klenk H.P."/>
            <person name="Zhou Y."/>
            <person name="Lilburn T.G."/>
            <person name="Beck B.J."/>
            <person name="De Vos P."/>
            <person name="Vandamme P."/>
            <person name="Eisen J.A."/>
            <person name="Garrity G."/>
            <person name="Hugenholtz P."/>
            <person name="Kyrpides N.C."/>
        </authorList>
    </citation>
    <scope>NUCLEOTIDE SEQUENCE [LARGE SCALE GENOMIC DNA]</scope>
    <source>
        <strain evidence="6 7">ASC-9842</strain>
    </source>
</reference>
<feature type="domain" description="Response regulatory" evidence="5">
    <location>
        <begin position="3"/>
        <end position="122"/>
    </location>
</feature>
<dbReference type="AlphaFoldDB" id="A0A4Q7S7J1"/>
<dbReference type="Pfam" id="PF00072">
    <property type="entry name" value="Response_reg"/>
    <property type="match status" value="1"/>
</dbReference>
<sequence>MTRIILADDHTLIITGLRALLGGKTNCEIVGEAANPEALLTVLQEHPCDVLVTDFHMPDERCADGLVMLGMIRRRFPQVRVIVLTALANPGLVGSMLQEGVRGILGKGGNMSELPLAIKEVMNERIYLCKSIRRELERFDRNVFAQQPTRVLSPSELEVVRLYASGLSVTSIAGVLHRSIKTISTHKRNAMIKLGLDSDAALCQYASRNGLN</sequence>
<feature type="domain" description="HTH luxR-type" evidence="4">
    <location>
        <begin position="145"/>
        <end position="210"/>
    </location>
</feature>
<dbReference type="InterPro" id="IPR016032">
    <property type="entry name" value="Sig_transdc_resp-reg_C-effctor"/>
</dbReference>
<dbReference type="PROSITE" id="PS50110">
    <property type="entry name" value="RESPONSE_REGULATORY"/>
    <property type="match status" value="1"/>
</dbReference>
<dbReference type="SUPFAM" id="SSF52172">
    <property type="entry name" value="CheY-like"/>
    <property type="match status" value="1"/>
</dbReference>
<evidence type="ECO:0000256" key="2">
    <source>
        <dbReference type="ARBA" id="ARBA00023125"/>
    </source>
</evidence>
<dbReference type="GO" id="GO:0003677">
    <property type="term" value="F:DNA binding"/>
    <property type="evidence" value="ECO:0007669"/>
    <property type="project" value="UniProtKB-KW"/>
</dbReference>
<dbReference type="InterPro" id="IPR058245">
    <property type="entry name" value="NreC/VraR/RcsB-like_REC"/>
</dbReference>
<dbReference type="Gene3D" id="1.10.10.10">
    <property type="entry name" value="Winged helix-like DNA-binding domain superfamily/Winged helix DNA-binding domain"/>
    <property type="match status" value="1"/>
</dbReference>
<keyword evidence="1 3" id="KW-0597">Phosphoprotein</keyword>
<dbReference type="GO" id="GO:0000160">
    <property type="term" value="P:phosphorelay signal transduction system"/>
    <property type="evidence" value="ECO:0007669"/>
    <property type="project" value="InterPro"/>
</dbReference>
<comment type="caution">
    <text evidence="6">The sequence shown here is derived from an EMBL/GenBank/DDBJ whole genome shotgun (WGS) entry which is preliminary data.</text>
</comment>